<dbReference type="GO" id="GO:0060537">
    <property type="term" value="P:muscle tissue development"/>
    <property type="evidence" value="ECO:0007669"/>
    <property type="project" value="TreeGrafter"/>
</dbReference>
<protein>
    <submittedName>
        <fullName evidence="10">Cysteine and glycine-rich protein 2</fullName>
    </submittedName>
</protein>
<evidence type="ECO:0000256" key="5">
    <source>
        <dbReference type="ARBA" id="ARBA00022833"/>
    </source>
</evidence>
<dbReference type="OrthoDB" id="1679758at2759"/>
<dbReference type="GO" id="GO:0005634">
    <property type="term" value="C:nucleus"/>
    <property type="evidence" value="ECO:0007669"/>
    <property type="project" value="UniProtKB-SubCell"/>
</dbReference>
<evidence type="ECO:0000313" key="11">
    <source>
        <dbReference type="Proteomes" id="UP000054359"/>
    </source>
</evidence>
<dbReference type="Proteomes" id="UP000054359">
    <property type="component" value="Unassembled WGS sequence"/>
</dbReference>
<evidence type="ECO:0000256" key="7">
    <source>
        <dbReference type="ARBA" id="ARBA00023242"/>
    </source>
</evidence>
<keyword evidence="5 8" id="KW-0862">Zinc</keyword>
<dbReference type="PROSITE" id="PS50023">
    <property type="entry name" value="LIM_DOMAIN_2"/>
    <property type="match status" value="2"/>
</dbReference>
<evidence type="ECO:0000313" key="10">
    <source>
        <dbReference type="EMBL" id="KFM65429.1"/>
    </source>
</evidence>
<dbReference type="EMBL" id="KK115565">
    <property type="protein sequence ID" value="KFM65429.1"/>
    <property type="molecule type" value="Genomic_DNA"/>
</dbReference>
<dbReference type="Pfam" id="PF00412">
    <property type="entry name" value="LIM"/>
    <property type="match status" value="2"/>
</dbReference>
<evidence type="ECO:0000256" key="1">
    <source>
        <dbReference type="ARBA" id="ARBA00004123"/>
    </source>
</evidence>
<keyword evidence="7" id="KW-0539">Nucleus</keyword>
<accession>A0A087TJZ0</accession>
<sequence>MPGSCARCSSVVYFNEEKIAIGKSWHKSCFSCANKQCNRRLDSGNLTEHEGEIYCRSCYGKLFGPKGYGYGVGAGVLSMDTADAYRNGPPTSNIPAVAQAHVAPLQAPVVQKSSQPRWGGADVCPRCGKAVYMAEKMMGGGSAWHKTTCFNCKECHKRLESMTLCEREGEIYCKTCYGKLYGPKGYGYGQGAGTLQMS</sequence>
<dbReference type="GO" id="GO:0007517">
    <property type="term" value="P:muscle organ development"/>
    <property type="evidence" value="ECO:0007669"/>
    <property type="project" value="UniProtKB-KW"/>
</dbReference>
<proteinExistence type="predicted"/>
<evidence type="ECO:0000256" key="3">
    <source>
        <dbReference type="ARBA" id="ARBA00022723"/>
    </source>
</evidence>
<dbReference type="GO" id="GO:0042805">
    <property type="term" value="F:actinin binding"/>
    <property type="evidence" value="ECO:0007669"/>
    <property type="project" value="TreeGrafter"/>
</dbReference>
<dbReference type="STRING" id="407821.A0A087TJZ0"/>
<comment type="subcellular location">
    <subcellularLocation>
        <location evidence="1">Nucleus</location>
    </subcellularLocation>
</comment>
<dbReference type="SUPFAM" id="SSF57716">
    <property type="entry name" value="Glucocorticoid receptor-like (DNA-binding domain)"/>
    <property type="match status" value="4"/>
</dbReference>
<feature type="domain" description="LIM zinc-binding" evidence="9">
    <location>
        <begin position="122"/>
        <end position="183"/>
    </location>
</feature>
<name>A0A087TJZ0_STEMI</name>
<dbReference type="OMA" id="NYVAHEQ"/>
<evidence type="ECO:0000256" key="6">
    <source>
        <dbReference type="ARBA" id="ARBA00023038"/>
    </source>
</evidence>
<evidence type="ECO:0000256" key="2">
    <source>
        <dbReference type="ARBA" id="ARBA00022541"/>
    </source>
</evidence>
<organism evidence="10 11">
    <name type="scientific">Stegodyphus mimosarum</name>
    <name type="common">African social velvet spider</name>
    <dbReference type="NCBI Taxonomy" id="407821"/>
    <lineage>
        <taxon>Eukaryota</taxon>
        <taxon>Metazoa</taxon>
        <taxon>Ecdysozoa</taxon>
        <taxon>Arthropoda</taxon>
        <taxon>Chelicerata</taxon>
        <taxon>Arachnida</taxon>
        <taxon>Araneae</taxon>
        <taxon>Araneomorphae</taxon>
        <taxon>Entelegynae</taxon>
        <taxon>Eresoidea</taxon>
        <taxon>Eresidae</taxon>
        <taxon>Stegodyphus</taxon>
    </lineage>
</organism>
<feature type="domain" description="LIM zinc-binding" evidence="9">
    <location>
        <begin position="3"/>
        <end position="65"/>
    </location>
</feature>
<gene>
    <name evidence="10" type="ORF">X975_12565</name>
</gene>
<keyword evidence="11" id="KW-1185">Reference proteome</keyword>
<keyword evidence="6 8" id="KW-0440">LIM domain</keyword>
<dbReference type="CDD" id="cd09326">
    <property type="entry name" value="LIM_CRP_like"/>
    <property type="match status" value="2"/>
</dbReference>
<evidence type="ECO:0000259" key="9">
    <source>
        <dbReference type="PROSITE" id="PS50023"/>
    </source>
</evidence>
<dbReference type="AlphaFoldDB" id="A0A087TJZ0"/>
<dbReference type="InterPro" id="IPR001781">
    <property type="entry name" value="Znf_LIM"/>
</dbReference>
<reference evidence="10 11" key="1">
    <citation type="submission" date="2013-11" db="EMBL/GenBank/DDBJ databases">
        <title>Genome sequencing of Stegodyphus mimosarum.</title>
        <authorList>
            <person name="Bechsgaard J."/>
        </authorList>
    </citation>
    <scope>NUCLEOTIDE SEQUENCE [LARGE SCALE GENOMIC DNA]</scope>
</reference>
<keyword evidence="2" id="KW-0517">Myogenesis</keyword>
<keyword evidence="3 8" id="KW-0479">Metal-binding</keyword>
<dbReference type="FunFam" id="2.10.110.10:FF:000001">
    <property type="entry name" value="Cysteine and glycine-rich protein 1"/>
    <property type="match status" value="2"/>
</dbReference>
<dbReference type="Gene3D" id="2.10.110.10">
    <property type="entry name" value="Cysteine Rich Protein"/>
    <property type="match status" value="2"/>
</dbReference>
<dbReference type="PANTHER" id="PTHR24215:SF35">
    <property type="entry name" value="MUSCLE LIM PROTEIN MLP84B"/>
    <property type="match status" value="1"/>
</dbReference>
<evidence type="ECO:0000256" key="4">
    <source>
        <dbReference type="ARBA" id="ARBA00022737"/>
    </source>
</evidence>
<feature type="non-terminal residue" evidence="10">
    <location>
        <position position="198"/>
    </location>
</feature>
<dbReference type="GO" id="GO:0008307">
    <property type="term" value="F:structural constituent of muscle"/>
    <property type="evidence" value="ECO:0007669"/>
    <property type="project" value="TreeGrafter"/>
</dbReference>
<keyword evidence="4" id="KW-0677">Repeat</keyword>
<dbReference type="PANTHER" id="PTHR24215">
    <property type="entry name" value="RHO-GTPASE-ACTIVATING PROTEIN LRG1"/>
    <property type="match status" value="1"/>
</dbReference>
<evidence type="ECO:0000256" key="8">
    <source>
        <dbReference type="PROSITE-ProRule" id="PRU00125"/>
    </source>
</evidence>
<dbReference type="GO" id="GO:0045214">
    <property type="term" value="P:sarcomere organization"/>
    <property type="evidence" value="ECO:0007669"/>
    <property type="project" value="TreeGrafter"/>
</dbReference>
<dbReference type="GO" id="GO:0046872">
    <property type="term" value="F:metal ion binding"/>
    <property type="evidence" value="ECO:0007669"/>
    <property type="project" value="UniProtKB-KW"/>
</dbReference>
<dbReference type="GO" id="GO:0030018">
    <property type="term" value="C:Z disc"/>
    <property type="evidence" value="ECO:0007669"/>
    <property type="project" value="TreeGrafter"/>
</dbReference>
<dbReference type="SMART" id="SM00132">
    <property type="entry name" value="LIM"/>
    <property type="match status" value="2"/>
</dbReference>